<name>A0ABV0QPT6_9TELE</name>
<dbReference type="Proteomes" id="UP001434883">
    <property type="component" value="Unassembled WGS sequence"/>
</dbReference>
<comment type="caution">
    <text evidence="4">The sequence shown here is derived from an EMBL/GenBank/DDBJ whole genome shotgun (WGS) entry which is preliminary data.</text>
</comment>
<dbReference type="Gene3D" id="1.20.5.4090">
    <property type="match status" value="1"/>
</dbReference>
<comment type="similarity">
    <text evidence="1">Belongs to the LRRFIP family.</text>
</comment>
<dbReference type="PANTHER" id="PTHR19212:SF5">
    <property type="entry name" value="LEUCINE-RICH REPEAT FLIGHTLESS-INTERACTING PROTEIN 1"/>
    <property type="match status" value="1"/>
</dbReference>
<feature type="non-terminal residue" evidence="4">
    <location>
        <position position="1"/>
    </location>
</feature>
<evidence type="ECO:0000256" key="1">
    <source>
        <dbReference type="ARBA" id="ARBA00008275"/>
    </source>
</evidence>
<keyword evidence="5" id="KW-1185">Reference proteome</keyword>
<dbReference type="InterPro" id="IPR019139">
    <property type="entry name" value="LRRFIP1/2"/>
</dbReference>
<keyword evidence="2 3" id="KW-0175">Coiled coil</keyword>
<feature type="coiled-coil region" evidence="3">
    <location>
        <begin position="3"/>
        <end position="51"/>
    </location>
</feature>
<dbReference type="Pfam" id="PF09738">
    <property type="entry name" value="LRRFIP"/>
    <property type="match status" value="1"/>
</dbReference>
<reference evidence="4 5" key="1">
    <citation type="submission" date="2021-06" db="EMBL/GenBank/DDBJ databases">
        <authorList>
            <person name="Palmer J.M."/>
        </authorList>
    </citation>
    <scope>NUCLEOTIDE SEQUENCE [LARGE SCALE GENOMIC DNA]</scope>
    <source>
        <strain evidence="4 5">XC_2019</strain>
        <tissue evidence="4">Muscle</tissue>
    </source>
</reference>
<dbReference type="EMBL" id="JAHRIN010017829">
    <property type="protein sequence ID" value="MEQ2197558.1"/>
    <property type="molecule type" value="Genomic_DNA"/>
</dbReference>
<evidence type="ECO:0000313" key="4">
    <source>
        <dbReference type="EMBL" id="MEQ2197558.1"/>
    </source>
</evidence>
<protein>
    <submittedName>
        <fullName evidence="4">Uncharacterized protein</fullName>
    </submittedName>
</protein>
<sequence>DSLAEAEEKYRRAMVSNAQLHNDKTTLMFQVENLREELSDMEELLWEARRRWEDSSKVT</sequence>
<gene>
    <name evidence="4" type="ORF">XENOCAPTIV_000306</name>
</gene>
<organism evidence="4 5">
    <name type="scientific">Xenoophorus captivus</name>
    <dbReference type="NCBI Taxonomy" id="1517983"/>
    <lineage>
        <taxon>Eukaryota</taxon>
        <taxon>Metazoa</taxon>
        <taxon>Chordata</taxon>
        <taxon>Craniata</taxon>
        <taxon>Vertebrata</taxon>
        <taxon>Euteleostomi</taxon>
        <taxon>Actinopterygii</taxon>
        <taxon>Neopterygii</taxon>
        <taxon>Teleostei</taxon>
        <taxon>Neoteleostei</taxon>
        <taxon>Acanthomorphata</taxon>
        <taxon>Ovalentaria</taxon>
        <taxon>Atherinomorphae</taxon>
        <taxon>Cyprinodontiformes</taxon>
        <taxon>Goodeidae</taxon>
        <taxon>Xenoophorus</taxon>
    </lineage>
</organism>
<dbReference type="PANTHER" id="PTHR19212">
    <property type="entry name" value="LEUCINE RICH REPEAT IN FLII INTERACTING PROTEIN"/>
    <property type="match status" value="1"/>
</dbReference>
<proteinExistence type="inferred from homology"/>
<evidence type="ECO:0000313" key="5">
    <source>
        <dbReference type="Proteomes" id="UP001434883"/>
    </source>
</evidence>
<evidence type="ECO:0000256" key="3">
    <source>
        <dbReference type="SAM" id="Coils"/>
    </source>
</evidence>
<accession>A0ABV0QPT6</accession>
<evidence type="ECO:0000256" key="2">
    <source>
        <dbReference type="ARBA" id="ARBA00023054"/>
    </source>
</evidence>